<reference evidence="1" key="2">
    <citation type="submission" date="2021-04" db="EMBL/GenBank/DDBJ databases">
        <authorList>
            <person name="Podell S."/>
        </authorList>
    </citation>
    <scope>NUCLEOTIDE SEQUENCE</scope>
    <source>
        <strain evidence="1">Hildebrandi</strain>
    </source>
</reference>
<evidence type="ECO:0000313" key="2">
    <source>
        <dbReference type="Proteomes" id="UP000693970"/>
    </source>
</evidence>
<organism evidence="1 2">
    <name type="scientific">Nitzschia inconspicua</name>
    <dbReference type="NCBI Taxonomy" id="303405"/>
    <lineage>
        <taxon>Eukaryota</taxon>
        <taxon>Sar</taxon>
        <taxon>Stramenopiles</taxon>
        <taxon>Ochrophyta</taxon>
        <taxon>Bacillariophyta</taxon>
        <taxon>Bacillariophyceae</taxon>
        <taxon>Bacillariophycidae</taxon>
        <taxon>Bacillariales</taxon>
        <taxon>Bacillariaceae</taxon>
        <taxon>Nitzschia</taxon>
    </lineage>
</organism>
<accession>A0A9K3KMT3</accession>
<name>A0A9K3KMT3_9STRA</name>
<evidence type="ECO:0000313" key="1">
    <source>
        <dbReference type="EMBL" id="KAG7345723.1"/>
    </source>
</evidence>
<dbReference type="EMBL" id="JAGRRH010000022">
    <property type="protein sequence ID" value="KAG7345723.1"/>
    <property type="molecule type" value="Genomic_DNA"/>
</dbReference>
<keyword evidence="2" id="KW-1185">Reference proteome</keyword>
<gene>
    <name evidence="1" type="ORF">IV203_033254</name>
</gene>
<protein>
    <recommendedName>
        <fullName evidence="3">Sulfotransferase</fullName>
    </recommendedName>
</protein>
<dbReference type="AlphaFoldDB" id="A0A9K3KMT3"/>
<sequence>MVPGDGIGSETASAVEKRTKISGVFPVGGCGLKTFLAVALMIKFSFMNLNLPSPKTFIATLADEVQNESLVNVKTVSSVESEISSSSISSMTFVSKDMSKQQEAIQRNGTNFIQNYNGPKERGSPSMVPSNNSDTNEIVFTHYLGHIPKSGTSYAFGALTRILSTMPEYQPLKGLERFRGCNMAATQVKKWKKKFMYQYGGSRCTMWMTEPGLYTPDAMHSYVIIREPISHTVSMYFHCKESRDHKRLAYRMPPTFDEWVQAWHTALRNATKLRENKDFACYDPIDFQSNAIAYNPSLGKEDLRKKWEIVGDNAQMDKTVCLILIKYTGWIPKECDCTDQRRRLENVLEYDPNQHAHGVQHHGATFQTTSQQEQLISEFRSVDQQLYDLVVNEIFPEQVREVEQQYNIAICDKFRVTSDVSS</sequence>
<comment type="caution">
    <text evidence="1">The sequence shown here is derived from an EMBL/GenBank/DDBJ whole genome shotgun (WGS) entry which is preliminary data.</text>
</comment>
<reference evidence="1" key="1">
    <citation type="journal article" date="2021" name="Sci. Rep.">
        <title>Diploid genomic architecture of Nitzschia inconspicua, an elite biomass production diatom.</title>
        <authorList>
            <person name="Oliver A."/>
            <person name="Podell S."/>
            <person name="Pinowska A."/>
            <person name="Traller J.C."/>
            <person name="Smith S.R."/>
            <person name="McClure R."/>
            <person name="Beliaev A."/>
            <person name="Bohutskyi P."/>
            <person name="Hill E.A."/>
            <person name="Rabines A."/>
            <person name="Zheng H."/>
            <person name="Allen L.Z."/>
            <person name="Kuo A."/>
            <person name="Grigoriev I.V."/>
            <person name="Allen A.E."/>
            <person name="Hazlebeck D."/>
            <person name="Allen E.E."/>
        </authorList>
    </citation>
    <scope>NUCLEOTIDE SEQUENCE</scope>
    <source>
        <strain evidence="1">Hildebrandi</strain>
    </source>
</reference>
<dbReference type="OrthoDB" id="10606486at2759"/>
<dbReference type="Proteomes" id="UP000693970">
    <property type="component" value="Unassembled WGS sequence"/>
</dbReference>
<evidence type="ECO:0008006" key="3">
    <source>
        <dbReference type="Google" id="ProtNLM"/>
    </source>
</evidence>
<proteinExistence type="predicted"/>